<gene>
    <name evidence="1" type="ORF">ON006_30405</name>
</gene>
<sequence length="53" mass="6271">MEFTIKHDRPPRKQIREGTFRTVEELGKFKNDKLMASLEKAGISIFDLMKNFQ</sequence>
<protein>
    <submittedName>
        <fullName evidence="1">Uncharacterized protein</fullName>
    </submittedName>
</protein>
<dbReference type="Proteomes" id="UP001164653">
    <property type="component" value="Chromosome"/>
</dbReference>
<dbReference type="KEGG" id="dpf:ON006_30405"/>
<dbReference type="AlphaFoldDB" id="A0A9E8SK34"/>
<name>A0A9E8SK34_9BACT</name>
<dbReference type="RefSeq" id="WP_244822103.1">
    <property type="nucleotide sequence ID" value="NZ_CP112998.1"/>
</dbReference>
<organism evidence="1 2">
    <name type="scientific">Dyadobacter pollutisoli</name>
    <dbReference type="NCBI Taxonomy" id="2910158"/>
    <lineage>
        <taxon>Bacteria</taxon>
        <taxon>Pseudomonadati</taxon>
        <taxon>Bacteroidota</taxon>
        <taxon>Cytophagia</taxon>
        <taxon>Cytophagales</taxon>
        <taxon>Spirosomataceae</taxon>
        <taxon>Dyadobacter</taxon>
    </lineage>
</organism>
<keyword evidence="2" id="KW-1185">Reference proteome</keyword>
<reference evidence="1" key="1">
    <citation type="submission" date="2022-11" db="EMBL/GenBank/DDBJ databases">
        <title>Dyadobacter pollutisoli sp. nov., isolated from plastic dumped soil.</title>
        <authorList>
            <person name="Kim J.M."/>
            <person name="Kim K.R."/>
            <person name="Lee J.K."/>
            <person name="Hao L."/>
            <person name="Jeon C.O."/>
        </authorList>
    </citation>
    <scope>NUCLEOTIDE SEQUENCE</scope>
    <source>
        <strain evidence="1">U1</strain>
    </source>
</reference>
<evidence type="ECO:0000313" key="1">
    <source>
        <dbReference type="EMBL" id="WAC12030.1"/>
    </source>
</evidence>
<dbReference type="EMBL" id="CP112998">
    <property type="protein sequence ID" value="WAC12030.1"/>
    <property type="molecule type" value="Genomic_DNA"/>
</dbReference>
<accession>A0A9E8SK34</accession>
<proteinExistence type="predicted"/>
<evidence type="ECO:0000313" key="2">
    <source>
        <dbReference type="Proteomes" id="UP001164653"/>
    </source>
</evidence>